<proteinExistence type="predicted"/>
<gene>
    <name evidence="2" type="ordered locus">LOC_Os11g03020</name>
</gene>
<dbReference type="EMBL" id="DP000010">
    <property type="protein sequence ID" value="ABA91248.1"/>
    <property type="molecule type" value="Genomic_DNA"/>
</dbReference>
<feature type="coiled-coil region" evidence="1">
    <location>
        <begin position="96"/>
        <end position="127"/>
    </location>
</feature>
<name>Q2RB68_ORYSJ</name>
<organism evidence="2">
    <name type="scientific">Oryza sativa subsp. japonica</name>
    <name type="common">Rice</name>
    <dbReference type="NCBI Taxonomy" id="39947"/>
    <lineage>
        <taxon>Eukaryota</taxon>
        <taxon>Viridiplantae</taxon>
        <taxon>Streptophyta</taxon>
        <taxon>Embryophyta</taxon>
        <taxon>Tracheophyta</taxon>
        <taxon>Spermatophyta</taxon>
        <taxon>Magnoliopsida</taxon>
        <taxon>Liliopsida</taxon>
        <taxon>Poales</taxon>
        <taxon>Poaceae</taxon>
        <taxon>BOP clade</taxon>
        <taxon>Oryzoideae</taxon>
        <taxon>Oryzeae</taxon>
        <taxon>Oryzinae</taxon>
        <taxon>Oryza</taxon>
        <taxon>Oryza sativa</taxon>
    </lineage>
</organism>
<dbReference type="AlphaFoldDB" id="Q2RB68"/>
<evidence type="ECO:0008006" key="3">
    <source>
        <dbReference type="Google" id="ProtNLM"/>
    </source>
</evidence>
<reference evidence="2" key="1">
    <citation type="journal article" date="2005" name="BMC Biol.">
        <title>The sequence of rice chromosomes 11 and 12, rich in disease resistance genes and recent gene duplications.</title>
        <authorList>
            <consortium name="The rice chromosomes 11 and 12 sequencing consortia"/>
        </authorList>
    </citation>
    <scope>NUCLEOTIDE SEQUENCE [LARGE SCALE GENOMIC DNA]</scope>
</reference>
<evidence type="ECO:0000256" key="1">
    <source>
        <dbReference type="SAM" id="Coils"/>
    </source>
</evidence>
<reference evidence="2" key="2">
    <citation type="submission" date="2005-04" db="EMBL/GenBank/DDBJ databases">
        <authorList>
            <person name="Buell C.R."/>
            <person name="Wing R.A."/>
            <person name="McCombie W.A."/>
            <person name="Ouyang S."/>
        </authorList>
    </citation>
    <scope>NUCLEOTIDE SEQUENCE</scope>
</reference>
<accession>Q2RB68</accession>
<evidence type="ECO:0000313" key="2">
    <source>
        <dbReference type="EMBL" id="ABA91248.1"/>
    </source>
</evidence>
<keyword evidence="1" id="KW-0175">Coiled coil</keyword>
<protein>
    <recommendedName>
        <fullName evidence="3">Aminotransferase-like protein</fullName>
    </recommendedName>
</protein>
<reference evidence="2" key="3">
    <citation type="submission" date="2006-01" db="EMBL/GenBank/DDBJ databases">
        <authorList>
            <person name="Buell R."/>
        </authorList>
    </citation>
    <scope>NUCLEOTIDE SEQUENCE</scope>
</reference>
<sequence length="186" mass="20836">MVWLFASATVAELNRAAMTEPAKSPKAMAVKRFGRALTYPCKRNRRGHGTGNYTGHGRWTERKELVSRLEEEEKKRLIILSGICGGGSPGPIQSNIDQLESRRIELLAQLEECNAELALEKQKLADLPKVVEEQKSKLKASIKHLAEMTKSLKVIPETDAQDAQAIEEVMQIRQRAISAIQRYIAE</sequence>